<dbReference type="EMBL" id="KL197739">
    <property type="protein sequence ID" value="KDQ52496.1"/>
    <property type="molecule type" value="Genomic_DNA"/>
</dbReference>
<dbReference type="AlphaFoldDB" id="A0A067PQ94"/>
<dbReference type="HOGENOM" id="CLU_093191_1_1_1"/>
<comment type="similarity">
    <text evidence="1">Belongs to the LTO1 family.</text>
</comment>
<protein>
    <recommendedName>
        <fullName evidence="2">Essential protein Yae1 N-terminal domain-containing protein</fullName>
    </recommendedName>
</protein>
<evidence type="ECO:0000259" key="2">
    <source>
        <dbReference type="Pfam" id="PF09811"/>
    </source>
</evidence>
<evidence type="ECO:0000256" key="1">
    <source>
        <dbReference type="ARBA" id="ARBA00038090"/>
    </source>
</evidence>
<name>A0A067PQ94_9AGAM</name>
<organism evidence="3 4">
    <name type="scientific">Jaapia argillacea MUCL 33604</name>
    <dbReference type="NCBI Taxonomy" id="933084"/>
    <lineage>
        <taxon>Eukaryota</taxon>
        <taxon>Fungi</taxon>
        <taxon>Dikarya</taxon>
        <taxon>Basidiomycota</taxon>
        <taxon>Agaricomycotina</taxon>
        <taxon>Agaricomycetes</taxon>
        <taxon>Agaricomycetidae</taxon>
        <taxon>Jaapiales</taxon>
        <taxon>Jaapiaceae</taxon>
        <taxon>Jaapia</taxon>
    </lineage>
</organism>
<sequence>MASDFDLESLVNLEQTFYDSGYEDGFNHGRIHGLIEGRALGREKGFEMWEEVGFYEGFAKLWKAIYTRDRRFDDRGLHHAQQLLDLIAQFPMANPSMSDASDLDIPRLFRQIRSRYKVLCATLGVRATLRAGDSSPTREVEEDRPRLVGDGAKRRVWEVQSGGQGSISGGLSF</sequence>
<dbReference type="InterPro" id="IPR019191">
    <property type="entry name" value="Essential_protein_Yae1_N"/>
</dbReference>
<proteinExistence type="inferred from homology"/>
<evidence type="ECO:0000313" key="4">
    <source>
        <dbReference type="Proteomes" id="UP000027265"/>
    </source>
</evidence>
<reference evidence="4" key="1">
    <citation type="journal article" date="2014" name="Proc. Natl. Acad. Sci. U.S.A.">
        <title>Extensive sampling of basidiomycete genomes demonstrates inadequacy of the white-rot/brown-rot paradigm for wood decay fungi.</title>
        <authorList>
            <person name="Riley R."/>
            <person name="Salamov A.A."/>
            <person name="Brown D.W."/>
            <person name="Nagy L.G."/>
            <person name="Floudas D."/>
            <person name="Held B.W."/>
            <person name="Levasseur A."/>
            <person name="Lombard V."/>
            <person name="Morin E."/>
            <person name="Otillar R."/>
            <person name="Lindquist E.A."/>
            <person name="Sun H."/>
            <person name="LaButti K.M."/>
            <person name="Schmutz J."/>
            <person name="Jabbour D."/>
            <person name="Luo H."/>
            <person name="Baker S.E."/>
            <person name="Pisabarro A.G."/>
            <person name="Walton J.D."/>
            <person name="Blanchette R.A."/>
            <person name="Henrissat B."/>
            <person name="Martin F."/>
            <person name="Cullen D."/>
            <person name="Hibbett D.S."/>
            <person name="Grigoriev I.V."/>
        </authorList>
    </citation>
    <scope>NUCLEOTIDE SEQUENCE [LARGE SCALE GENOMIC DNA]</scope>
    <source>
        <strain evidence="4">MUCL 33604</strain>
    </source>
</reference>
<feature type="domain" description="Essential protein Yae1 N-terminal" evidence="2">
    <location>
        <begin position="21"/>
        <end position="59"/>
    </location>
</feature>
<dbReference type="InterPro" id="IPR052436">
    <property type="entry name" value="LTO1_adapter"/>
</dbReference>
<dbReference type="PANTHER" id="PTHR28532:SF1">
    <property type="entry name" value="ORAL CANCER OVEREXPRESSED 1"/>
    <property type="match status" value="1"/>
</dbReference>
<accession>A0A067PQ94</accession>
<dbReference type="Proteomes" id="UP000027265">
    <property type="component" value="Unassembled WGS sequence"/>
</dbReference>
<dbReference type="OrthoDB" id="48036at2759"/>
<keyword evidence="4" id="KW-1185">Reference proteome</keyword>
<dbReference type="STRING" id="933084.A0A067PQ94"/>
<gene>
    <name evidence="3" type="ORF">JAAARDRAFT_138560</name>
</gene>
<evidence type="ECO:0000313" key="3">
    <source>
        <dbReference type="EMBL" id="KDQ52496.1"/>
    </source>
</evidence>
<dbReference type="PANTHER" id="PTHR28532">
    <property type="entry name" value="GEO13458P1"/>
    <property type="match status" value="1"/>
</dbReference>
<dbReference type="InParanoid" id="A0A067PQ94"/>
<dbReference type="Pfam" id="PF09811">
    <property type="entry name" value="Yae1_N"/>
    <property type="match status" value="1"/>
</dbReference>